<comment type="caution">
    <text evidence="1">The sequence shown here is derived from an EMBL/GenBank/DDBJ whole genome shotgun (WGS) entry which is preliminary data.</text>
</comment>
<gene>
    <name evidence="1" type="ORF">SPELUC_LOCUS14958</name>
</gene>
<dbReference type="Proteomes" id="UP000789366">
    <property type="component" value="Unassembled WGS sequence"/>
</dbReference>
<evidence type="ECO:0000313" key="2">
    <source>
        <dbReference type="Proteomes" id="UP000789366"/>
    </source>
</evidence>
<dbReference type="EMBL" id="CAJVPW010046830">
    <property type="protein sequence ID" value="CAG8758316.1"/>
    <property type="molecule type" value="Genomic_DNA"/>
</dbReference>
<feature type="non-terminal residue" evidence="1">
    <location>
        <position position="1"/>
    </location>
</feature>
<organism evidence="1 2">
    <name type="scientific">Cetraspora pellucida</name>
    <dbReference type="NCBI Taxonomy" id="1433469"/>
    <lineage>
        <taxon>Eukaryota</taxon>
        <taxon>Fungi</taxon>
        <taxon>Fungi incertae sedis</taxon>
        <taxon>Mucoromycota</taxon>
        <taxon>Glomeromycotina</taxon>
        <taxon>Glomeromycetes</taxon>
        <taxon>Diversisporales</taxon>
        <taxon>Gigasporaceae</taxon>
        <taxon>Cetraspora</taxon>
    </lineage>
</organism>
<evidence type="ECO:0000313" key="1">
    <source>
        <dbReference type="EMBL" id="CAG8758316.1"/>
    </source>
</evidence>
<proteinExistence type="predicted"/>
<accession>A0ACA9QLR1</accession>
<keyword evidence="2" id="KW-1185">Reference proteome</keyword>
<sequence>VSQNEADKVVNQASKNLVLPVTLISHNRISKRHLLETLLIPYIAFEQAANLYIELQFRH</sequence>
<name>A0ACA9QLR1_9GLOM</name>
<reference evidence="1" key="1">
    <citation type="submission" date="2021-06" db="EMBL/GenBank/DDBJ databases">
        <authorList>
            <person name="Kallberg Y."/>
            <person name="Tangrot J."/>
            <person name="Rosling A."/>
        </authorList>
    </citation>
    <scope>NUCLEOTIDE SEQUENCE</scope>
    <source>
        <strain evidence="1">28 12/20/2015</strain>
    </source>
</reference>
<protein>
    <submittedName>
        <fullName evidence="1">17385_t:CDS:1</fullName>
    </submittedName>
</protein>